<feature type="compositionally biased region" description="Basic and acidic residues" evidence="1">
    <location>
        <begin position="45"/>
        <end position="54"/>
    </location>
</feature>
<dbReference type="EMBL" id="CAKXAJ010018300">
    <property type="protein sequence ID" value="CAH2217600.1"/>
    <property type="molecule type" value="Genomic_DNA"/>
</dbReference>
<protein>
    <submittedName>
        <fullName evidence="2">Jg13529 protein</fullName>
    </submittedName>
</protein>
<dbReference type="Proteomes" id="UP000838756">
    <property type="component" value="Unassembled WGS sequence"/>
</dbReference>
<feature type="compositionally biased region" description="Basic residues" evidence="1">
    <location>
        <begin position="55"/>
        <end position="65"/>
    </location>
</feature>
<sequence>MALVDAQGMRGSAVTGFLFTDNNITRLMMSSSKNQPKRNFVSALEEERREDSFLKKKGRPSKKQTRCQETGIKSDDTCVVKIEKCSDSMSVDSSRQPPVHCPAAAELDEAEVTLKTESITFGCSLCYSDFTDEHEYNQHMCMQLVKGEGTVPPDFKAMLYGQWRA</sequence>
<dbReference type="AlphaFoldDB" id="A0A8S4QS82"/>
<evidence type="ECO:0000313" key="3">
    <source>
        <dbReference type="Proteomes" id="UP000838756"/>
    </source>
</evidence>
<evidence type="ECO:0000313" key="2">
    <source>
        <dbReference type="EMBL" id="CAH2217600.1"/>
    </source>
</evidence>
<evidence type="ECO:0000256" key="1">
    <source>
        <dbReference type="SAM" id="MobiDB-lite"/>
    </source>
</evidence>
<proteinExistence type="predicted"/>
<accession>A0A8S4QS82</accession>
<feature type="region of interest" description="Disordered" evidence="1">
    <location>
        <begin position="35"/>
        <end position="68"/>
    </location>
</feature>
<organism evidence="2 3">
    <name type="scientific">Pararge aegeria aegeria</name>
    <dbReference type="NCBI Taxonomy" id="348720"/>
    <lineage>
        <taxon>Eukaryota</taxon>
        <taxon>Metazoa</taxon>
        <taxon>Ecdysozoa</taxon>
        <taxon>Arthropoda</taxon>
        <taxon>Hexapoda</taxon>
        <taxon>Insecta</taxon>
        <taxon>Pterygota</taxon>
        <taxon>Neoptera</taxon>
        <taxon>Endopterygota</taxon>
        <taxon>Lepidoptera</taxon>
        <taxon>Glossata</taxon>
        <taxon>Ditrysia</taxon>
        <taxon>Papilionoidea</taxon>
        <taxon>Nymphalidae</taxon>
        <taxon>Satyrinae</taxon>
        <taxon>Satyrini</taxon>
        <taxon>Parargina</taxon>
        <taxon>Pararge</taxon>
    </lineage>
</organism>
<gene>
    <name evidence="2" type="primary">jg13529</name>
    <name evidence="2" type="ORF">PAEG_LOCUS5485</name>
</gene>
<reference evidence="2" key="1">
    <citation type="submission" date="2022-03" db="EMBL/GenBank/DDBJ databases">
        <authorList>
            <person name="Lindestad O."/>
        </authorList>
    </citation>
    <scope>NUCLEOTIDE SEQUENCE</scope>
</reference>
<name>A0A8S4QS82_9NEOP</name>
<comment type="caution">
    <text evidence="2">The sequence shown here is derived from an EMBL/GenBank/DDBJ whole genome shotgun (WGS) entry which is preliminary data.</text>
</comment>
<keyword evidence="3" id="KW-1185">Reference proteome</keyword>